<dbReference type="SUPFAM" id="SSF57850">
    <property type="entry name" value="RING/U-box"/>
    <property type="match status" value="1"/>
</dbReference>
<dbReference type="PANTHER" id="PTHR45081">
    <property type="entry name" value="EF HAND FAMILY PROTEIN, PUTATIVE, EXPRESSED-RELATED"/>
    <property type="match status" value="1"/>
</dbReference>
<feature type="region of interest" description="Disordered" evidence="2">
    <location>
        <begin position="352"/>
        <end position="374"/>
    </location>
</feature>
<feature type="compositionally biased region" description="Low complexity" evidence="2">
    <location>
        <begin position="653"/>
        <end position="664"/>
    </location>
</feature>
<dbReference type="GO" id="GO:0005886">
    <property type="term" value="C:plasma membrane"/>
    <property type="evidence" value="ECO:0007669"/>
    <property type="project" value="TreeGrafter"/>
</dbReference>
<keyword evidence="4" id="KW-1185">Reference proteome</keyword>
<keyword evidence="1" id="KW-0802">TPR repeat</keyword>
<dbReference type="SUPFAM" id="SSF48452">
    <property type="entry name" value="TPR-like"/>
    <property type="match status" value="1"/>
</dbReference>
<feature type="region of interest" description="Disordered" evidence="2">
    <location>
        <begin position="646"/>
        <end position="680"/>
    </location>
</feature>
<dbReference type="AlphaFoldDB" id="A0AAE0G675"/>
<dbReference type="Pfam" id="PF14559">
    <property type="entry name" value="TPR_19"/>
    <property type="match status" value="1"/>
</dbReference>
<evidence type="ECO:0000256" key="1">
    <source>
        <dbReference type="PROSITE-ProRule" id="PRU00339"/>
    </source>
</evidence>
<evidence type="ECO:0000313" key="4">
    <source>
        <dbReference type="Proteomes" id="UP001190700"/>
    </source>
</evidence>
<reference evidence="3 4" key="1">
    <citation type="journal article" date="2015" name="Genome Biol. Evol.">
        <title>Comparative Genomics of a Bacterivorous Green Alga Reveals Evolutionary Causalities and Consequences of Phago-Mixotrophic Mode of Nutrition.</title>
        <authorList>
            <person name="Burns J.A."/>
            <person name="Paasch A."/>
            <person name="Narechania A."/>
            <person name="Kim E."/>
        </authorList>
    </citation>
    <scope>NUCLEOTIDE SEQUENCE [LARGE SCALE GENOMIC DNA]</scope>
    <source>
        <strain evidence="3">PLY_AMNH</strain>
    </source>
</reference>
<dbReference type="Gene3D" id="1.25.40.10">
    <property type="entry name" value="Tetratricopeptide repeat domain"/>
    <property type="match status" value="2"/>
</dbReference>
<feature type="repeat" description="TPR" evidence="1">
    <location>
        <begin position="76"/>
        <end position="109"/>
    </location>
</feature>
<sequence>MAYSADAQQFRLMGPRLARGAHRLLDANPEDELLKADADLLPQVLVNLGVTTEQCGKLFQACEFYQEALAARPTHYRAMKLLGSCLMALGDMPKAKSALQNAVKGDPEFADAHCDLGTTLDALGEPDAAEAHLLTAIDLSKGMHIHATFNLGNLKRKSGDFQLAVTLYDELAVTLYDEVLEQDPTHWRALLNKAVALLASGKLREATEALTDVAQTAGAWHGLSEMMQHLKAHEHEEGSNLPMGSLSLDGVEMMSQDQGVWRVIPDSRYVMCPSMCKPAWRGGPTTYKVFAANAMRTLQKSSAFSKDAEDVSLVVVALAVAFSTCDKGGSARASAAGDATERILEGRAHALASSQLHSMTDESTRPGGRFVPRTHEPRGEFLFGSIIRVRGSRGREQAQQLETPRGGRVKGACLTETRKAWEGEEDPVRRRADEHVARAAGDGDIDARANAKLCDGVPVAMASKAACEKLLHTLLKCSTPQTFQGTMRTVHEHMMKRLPKEPGALQTAAASGPVGGGAGGDELVDLSMILAACALLCAGSINDIAMVAFTALMWRTGQLHRPTPSSRLVAKGVGFSRGSHRRNMSMSDMQNSNNFATGSIPEVARESRGDAGHRRSQSNCDTLPVFEEDQGPALAVMHAGSLSPSAAHDRMASSSSTGVSSMSSRRQLPFGGTGWGQSSHRRGGSFDFASMFGSVTRRGSTGTTAGETTLSPFSDLGEDIKSIEEVSRAQSHPDGLSELGIQMSGSAARLEPRGCGNVQSLRAIHSARIPHSLAQEQIQYLSSVFLQDHPQMEKFKKRASVDEPEQGPFGPMRRIIHRRSASDSVKGLRLQDYTRIFHEHFPYLNELRKIEKCEGVVHEAMKCAVCRCQIVGVRYLCVNAQFNLCSHCFADARIPVDNVGHEEYLFREHTREGLFS</sequence>
<accession>A0AAE0G675</accession>
<dbReference type="PROSITE" id="PS50005">
    <property type="entry name" value="TPR"/>
    <property type="match status" value="2"/>
</dbReference>
<dbReference type="EMBL" id="LGRX02009027">
    <property type="protein sequence ID" value="KAK3272339.1"/>
    <property type="molecule type" value="Genomic_DNA"/>
</dbReference>
<name>A0AAE0G675_9CHLO</name>
<dbReference type="PANTHER" id="PTHR45081:SF1">
    <property type="entry name" value="EF HAND FAMILY PROTEIN, PUTATIVE, EXPRESSED-RELATED"/>
    <property type="match status" value="1"/>
</dbReference>
<reference evidence="3" key="2">
    <citation type="submission" date="2023-06" db="EMBL/GenBank/DDBJ databases">
        <title>Long-read-based genome assembly of the green algal bacterivore Cymbomonas tetramitiformis.</title>
        <authorList>
            <person name="Gyaltshen Y."/>
            <person name="Rozenberg A."/>
            <person name="Paasch A."/>
            <person name="Burns J.A."/>
            <person name="Warring S."/>
            <person name="Larson R."/>
            <person name="Maurer-Alcala X."/>
            <person name="Dacks J."/>
            <person name="Kim E."/>
        </authorList>
    </citation>
    <scope>NUCLEOTIDE SEQUENCE</scope>
    <source>
        <strain evidence="3">PLY_AMNH</strain>
    </source>
</reference>
<dbReference type="SMART" id="SM00028">
    <property type="entry name" value="TPR"/>
    <property type="match status" value="5"/>
</dbReference>
<protein>
    <submittedName>
        <fullName evidence="3">Uncharacterized protein</fullName>
    </submittedName>
</protein>
<proteinExistence type="predicted"/>
<organism evidence="3 4">
    <name type="scientific">Cymbomonas tetramitiformis</name>
    <dbReference type="NCBI Taxonomy" id="36881"/>
    <lineage>
        <taxon>Eukaryota</taxon>
        <taxon>Viridiplantae</taxon>
        <taxon>Chlorophyta</taxon>
        <taxon>Pyramimonadophyceae</taxon>
        <taxon>Pyramimonadales</taxon>
        <taxon>Pyramimonadaceae</taxon>
        <taxon>Cymbomonas</taxon>
    </lineage>
</organism>
<dbReference type="InterPro" id="IPR019734">
    <property type="entry name" value="TPR_rpt"/>
</dbReference>
<evidence type="ECO:0000313" key="3">
    <source>
        <dbReference type="EMBL" id="KAK3272339.1"/>
    </source>
</evidence>
<dbReference type="InterPro" id="IPR011990">
    <property type="entry name" value="TPR-like_helical_dom_sf"/>
</dbReference>
<dbReference type="EMBL" id="LGRX02009027">
    <property type="protein sequence ID" value="KAK3272337.1"/>
    <property type="molecule type" value="Genomic_DNA"/>
</dbReference>
<evidence type="ECO:0000256" key="2">
    <source>
        <dbReference type="SAM" id="MobiDB-lite"/>
    </source>
</evidence>
<dbReference type="Pfam" id="PF13432">
    <property type="entry name" value="TPR_16"/>
    <property type="match status" value="1"/>
</dbReference>
<comment type="caution">
    <text evidence="3">The sequence shown here is derived from an EMBL/GenBank/DDBJ whole genome shotgun (WGS) entry which is preliminary data.</text>
</comment>
<feature type="repeat" description="TPR" evidence="1">
    <location>
        <begin position="42"/>
        <end position="75"/>
    </location>
</feature>
<dbReference type="Proteomes" id="UP001190700">
    <property type="component" value="Unassembled WGS sequence"/>
</dbReference>
<gene>
    <name evidence="3" type="ORF">CYMTET_19359</name>
</gene>